<comment type="caution">
    <text evidence="2">The sequence shown here is derived from an EMBL/GenBank/DDBJ whole genome shotgun (WGS) entry which is preliminary data.</text>
</comment>
<evidence type="ECO:0000313" key="3">
    <source>
        <dbReference type="Proteomes" id="UP001498469"/>
    </source>
</evidence>
<dbReference type="EMBL" id="JAZHFS010000013">
    <property type="protein sequence ID" value="MEF2113447.1"/>
    <property type="molecule type" value="Genomic_DNA"/>
</dbReference>
<keyword evidence="3" id="KW-1185">Reference proteome</keyword>
<accession>A0ABU7UQ15</accession>
<dbReference type="RefSeq" id="WP_216252156.1">
    <property type="nucleotide sequence ID" value="NZ_JAZHFS010000013.1"/>
</dbReference>
<reference evidence="2 3" key="1">
    <citation type="submission" date="2023-11" db="EMBL/GenBank/DDBJ databases">
        <title>Draft genome sequence of a psychrophilic Clostridium strain from permafrost water brine.</title>
        <authorList>
            <person name="Shcherbakova V.A."/>
            <person name="Trubitsyn V.E."/>
            <person name="Zakharyuk A.G."/>
        </authorList>
    </citation>
    <scope>NUCLEOTIDE SEQUENCE [LARGE SCALE GENOMIC DNA]</scope>
    <source>
        <strain evidence="2 3">14F</strain>
    </source>
</reference>
<proteinExistence type="predicted"/>
<sequence length="712" mass="81630">MSEFKNLTPAEVIKRMKNIPAMSIVGASGSGKTTAVSNLLNQDIALYTSIGIGEKSQTTIIPSNFILDSRIEKNYDFALFITKKELDKKLIMGKIFEAIADEFIDNDYDIEDASRTIEDCEWTGKFLEPKDASYHLNSIKDELDISKLVELSKEALGNVDIALFEQRVSERKSALGKKAPRAKDLKREVFTEYCLDSDLNVNIANWVQRMESVISNKLKKIFGVDNPFDHIFSCTTTDEGKNILVELYNPEKPYSLIIETIDIACRPREEAISIMKQKNPRIPFRMKLMDTIGMTQEGLDEYSLGLGIDRALAKSVNGIILLINLEEREDTIRNICEGLNEKINKLKNKSDVYILFSKGDKLTETKIDKRKAGLKTNQEDYNREIEVILKEISDSIEKHSRLLDSNIAGMRWQSLSYKDESIDPRIIAIKGNNEFSDEERSGYIKYFLPEGLFEFIIDALNEQQLRLLPKNSEPILVTVNNIEENPLKVCILQKKLNDILDEISQYLSANSSVVGQYKGIPDDVDYFHSTISTYYYKLKNGQGHTSRAKVYGNISINMKRLIRNALSNHNLNINEILNKGSLDILFDNLEDREINNILIKINLDSKLVAQATVDEQKEILKKYYLDLIINNTDWIEYQVSNRVSMNLSYDNEYIKTQIDEIYFRPGISYTETFKIMQSRFREIFASEDFKKLLCEEIGNVLSDIINRGFVVI</sequence>
<gene>
    <name evidence="2" type="ORF">SJI18_14150</name>
</gene>
<evidence type="ECO:0008006" key="4">
    <source>
        <dbReference type="Google" id="ProtNLM"/>
    </source>
</evidence>
<name>A0ABU7UQ15_9CLOT</name>
<keyword evidence="1" id="KW-0175">Coiled coil</keyword>
<protein>
    <recommendedName>
        <fullName evidence="4">Dynamin family protein</fullName>
    </recommendedName>
</protein>
<evidence type="ECO:0000256" key="1">
    <source>
        <dbReference type="SAM" id="Coils"/>
    </source>
</evidence>
<organism evidence="2 3">
    <name type="scientific">Clostridium frigoriphilum</name>
    <dbReference type="NCBI Taxonomy" id="443253"/>
    <lineage>
        <taxon>Bacteria</taxon>
        <taxon>Bacillati</taxon>
        <taxon>Bacillota</taxon>
        <taxon>Clostridia</taxon>
        <taxon>Eubacteriales</taxon>
        <taxon>Clostridiaceae</taxon>
        <taxon>Clostridium</taxon>
    </lineage>
</organism>
<evidence type="ECO:0000313" key="2">
    <source>
        <dbReference type="EMBL" id="MEF2113447.1"/>
    </source>
</evidence>
<dbReference type="Proteomes" id="UP001498469">
    <property type="component" value="Unassembled WGS sequence"/>
</dbReference>
<feature type="coiled-coil region" evidence="1">
    <location>
        <begin position="322"/>
        <end position="349"/>
    </location>
</feature>